<dbReference type="OrthoDB" id="7427399at2"/>
<dbReference type="EMBL" id="WIOL01000005">
    <property type="protein sequence ID" value="MQT18117.1"/>
    <property type="molecule type" value="Genomic_DNA"/>
</dbReference>
<organism evidence="1 2">
    <name type="scientific">Sandarakinorhabdus fusca</name>
    <dbReference type="NCBI Taxonomy" id="1439888"/>
    <lineage>
        <taxon>Bacteria</taxon>
        <taxon>Pseudomonadati</taxon>
        <taxon>Pseudomonadota</taxon>
        <taxon>Alphaproteobacteria</taxon>
        <taxon>Sphingomonadales</taxon>
        <taxon>Sphingosinicellaceae</taxon>
        <taxon>Sandarakinorhabdus</taxon>
    </lineage>
</organism>
<evidence type="ECO:0000313" key="2">
    <source>
        <dbReference type="Proteomes" id="UP000481327"/>
    </source>
</evidence>
<evidence type="ECO:0000313" key="1">
    <source>
        <dbReference type="EMBL" id="MQT18117.1"/>
    </source>
</evidence>
<keyword evidence="2" id="KW-1185">Reference proteome</keyword>
<reference evidence="1 2" key="1">
    <citation type="submission" date="2019-09" db="EMBL/GenBank/DDBJ databases">
        <title>Polymorphobacter sp. isolated from a lake in China.</title>
        <authorList>
            <person name="Liu Z."/>
        </authorList>
    </citation>
    <scope>NUCLEOTIDE SEQUENCE [LARGE SCALE GENOMIC DNA]</scope>
    <source>
        <strain evidence="1 2">D40P</strain>
    </source>
</reference>
<accession>A0A7C9GQ77</accession>
<sequence length="271" mass="27387">MAAAAVPGFDLATRAYARLAAGDRRGADALFGAAIAAADAGGGAPQAADWTRARQQLRRRWSGDAFVLFRDAGTPGGAAASPVLGGGQSGGSLAWRIDPLARRPLAVLARVYAAHDDRDLIDGKTTQAALGVRWQPLPGVSIAAERLIAVGRQTSGDWNFRVAVGGERQLGPVRVDGYGEAGARGNGDVYAGGEARAAVPVGRVAGVGLSAGPGVWGSIQTGFVTVSRVDVGAGVTGRLPAGVAVRADYRWRVAGNAAPISGPAVTVSVGF</sequence>
<protein>
    <recommendedName>
        <fullName evidence="3">Bacteriophage N4 adsorption protein A C-terminal domain-containing protein</fullName>
    </recommendedName>
</protein>
<name>A0A7C9GQ77_9SPHN</name>
<dbReference type="AlphaFoldDB" id="A0A7C9GQ77"/>
<gene>
    <name evidence="1" type="ORF">F3168_12710</name>
</gene>
<evidence type="ECO:0008006" key="3">
    <source>
        <dbReference type="Google" id="ProtNLM"/>
    </source>
</evidence>
<proteinExistence type="predicted"/>
<dbReference type="RefSeq" id="WP_152578591.1">
    <property type="nucleotide sequence ID" value="NZ_JAATJI010000001.1"/>
</dbReference>
<comment type="caution">
    <text evidence="1">The sequence shown here is derived from an EMBL/GenBank/DDBJ whole genome shotgun (WGS) entry which is preliminary data.</text>
</comment>
<dbReference type="Proteomes" id="UP000481327">
    <property type="component" value="Unassembled WGS sequence"/>
</dbReference>